<evidence type="ECO:0000259" key="5">
    <source>
        <dbReference type="PROSITE" id="PS50931"/>
    </source>
</evidence>
<keyword evidence="7" id="KW-1185">Reference proteome</keyword>
<dbReference type="SUPFAM" id="SSF53850">
    <property type="entry name" value="Periplasmic binding protein-like II"/>
    <property type="match status" value="1"/>
</dbReference>
<dbReference type="InterPro" id="IPR050950">
    <property type="entry name" value="HTH-type_LysR_regulators"/>
</dbReference>
<dbReference type="InterPro" id="IPR036390">
    <property type="entry name" value="WH_DNA-bd_sf"/>
</dbReference>
<comment type="caution">
    <text evidence="6">The sequence shown here is derived from an EMBL/GenBank/DDBJ whole genome shotgun (WGS) entry which is preliminary data.</text>
</comment>
<comment type="similarity">
    <text evidence="1">Belongs to the LysR transcriptional regulatory family.</text>
</comment>
<protein>
    <submittedName>
        <fullName evidence="6">LysR family transcriptional regulator</fullName>
    </submittedName>
</protein>
<keyword evidence="4" id="KW-0804">Transcription</keyword>
<dbReference type="SUPFAM" id="SSF46785">
    <property type="entry name" value="Winged helix' DNA-binding domain"/>
    <property type="match status" value="1"/>
</dbReference>
<keyword evidence="3" id="KW-0238">DNA-binding</keyword>
<dbReference type="Pfam" id="PF03466">
    <property type="entry name" value="LysR_substrate"/>
    <property type="match status" value="1"/>
</dbReference>
<dbReference type="PROSITE" id="PS50931">
    <property type="entry name" value="HTH_LYSR"/>
    <property type="match status" value="1"/>
</dbReference>
<dbReference type="InterPro" id="IPR036388">
    <property type="entry name" value="WH-like_DNA-bd_sf"/>
</dbReference>
<evidence type="ECO:0000313" key="7">
    <source>
        <dbReference type="Proteomes" id="UP000231702"/>
    </source>
</evidence>
<proteinExistence type="inferred from homology"/>
<dbReference type="Proteomes" id="UP000231702">
    <property type="component" value="Unassembled WGS sequence"/>
</dbReference>
<dbReference type="Gene3D" id="1.10.10.10">
    <property type="entry name" value="Winged helix-like DNA-binding domain superfamily/Winged helix DNA-binding domain"/>
    <property type="match status" value="1"/>
</dbReference>
<accession>A0ABX4MJS8</accession>
<evidence type="ECO:0000256" key="4">
    <source>
        <dbReference type="ARBA" id="ARBA00023163"/>
    </source>
</evidence>
<gene>
    <name evidence="6" type="ORF">CVM39_17675</name>
</gene>
<sequence>MHTSCQGKAHLGIAILCAQSYAFCMTWDQRSLSIFLTTAKFGSFGRAAREMNLSQPSVTRIIRRLEADVGTPLFDRTPNGVSLNVYGEAFLPYASTVDAEMANAVDLLDSLRGASKGVVRVGGVGSVVSGHLATALRQLLSAQPGLQAQVVEEIEDKLLLALKRGEVDLAISPEPYLDDEITLACPEALHDQVEVFAAPGHPLAGRAEIPLDEAAQHPWALPPQDTPVTRELQRRFFAHGIETIEIGVSSRSVNMLKSMTMQGGLMCWMPRRLVTLELETTRLMALPIPELSFRRTFHIYRRRKGQLPPAALRLLRHLQGLSGGS</sequence>
<dbReference type="PANTHER" id="PTHR30419">
    <property type="entry name" value="HTH-TYPE TRANSCRIPTIONAL REGULATOR YBHD"/>
    <property type="match status" value="1"/>
</dbReference>
<evidence type="ECO:0000256" key="1">
    <source>
        <dbReference type="ARBA" id="ARBA00009437"/>
    </source>
</evidence>
<evidence type="ECO:0000256" key="2">
    <source>
        <dbReference type="ARBA" id="ARBA00023015"/>
    </source>
</evidence>
<dbReference type="Gene3D" id="3.40.190.290">
    <property type="match status" value="1"/>
</dbReference>
<dbReference type="PRINTS" id="PR00039">
    <property type="entry name" value="HTHLYSR"/>
</dbReference>
<organism evidence="6 7">
    <name type="scientific">Pseudooceanicola antarcticus</name>
    <dbReference type="NCBI Taxonomy" id="1247613"/>
    <lineage>
        <taxon>Bacteria</taxon>
        <taxon>Pseudomonadati</taxon>
        <taxon>Pseudomonadota</taxon>
        <taxon>Alphaproteobacteria</taxon>
        <taxon>Rhodobacterales</taxon>
        <taxon>Paracoccaceae</taxon>
        <taxon>Pseudooceanicola</taxon>
    </lineage>
</organism>
<evidence type="ECO:0000313" key="6">
    <source>
        <dbReference type="EMBL" id="PJE26379.1"/>
    </source>
</evidence>
<evidence type="ECO:0000256" key="3">
    <source>
        <dbReference type="ARBA" id="ARBA00023125"/>
    </source>
</evidence>
<reference evidence="6 7" key="1">
    <citation type="journal article" date="2018" name="Int. J. Syst. Evol. Microbiol.">
        <title>Pseudooceanicola lipolyticus sp. nov., a marine alphaproteobacterium, reclassification of Oceanicola flagellatus as Pseudooceanicola flagellatus comb. nov. and emended description of the genus Pseudooceanicola.</title>
        <authorList>
            <person name="Huang M.-M."/>
            <person name="Guo L.-L."/>
            <person name="Wu Y.-H."/>
            <person name="Lai Q.-L."/>
            <person name="Shao Z.-Z."/>
            <person name="Wang C.-S."/>
            <person name="Wu M."/>
            <person name="Xu X.-W."/>
        </authorList>
    </citation>
    <scope>NUCLEOTIDE SEQUENCE [LARGE SCALE GENOMIC DNA]</scope>
    <source>
        <strain evidence="6 7">Ar-45</strain>
    </source>
</reference>
<dbReference type="InterPro" id="IPR005119">
    <property type="entry name" value="LysR_subst-bd"/>
</dbReference>
<dbReference type="Pfam" id="PF00126">
    <property type="entry name" value="HTH_1"/>
    <property type="match status" value="1"/>
</dbReference>
<dbReference type="EMBL" id="PGTD01000022">
    <property type="protein sequence ID" value="PJE26379.1"/>
    <property type="molecule type" value="Genomic_DNA"/>
</dbReference>
<feature type="domain" description="HTH lysR-type" evidence="5">
    <location>
        <begin position="27"/>
        <end position="84"/>
    </location>
</feature>
<name>A0ABX4MJS8_9RHOB</name>
<dbReference type="InterPro" id="IPR000847">
    <property type="entry name" value="LysR_HTH_N"/>
</dbReference>
<dbReference type="PANTHER" id="PTHR30419:SF8">
    <property type="entry name" value="NITROGEN ASSIMILATION TRANSCRIPTIONAL ACTIVATOR-RELATED"/>
    <property type="match status" value="1"/>
</dbReference>
<keyword evidence="2" id="KW-0805">Transcription regulation</keyword>